<sequence length="299" mass="32858">MIVSFRITTNDATNNTPTTTAVCRDIVCPTSDSDSMAASDSTASDRACWSKDTEHLPDRNQISSIRQTGGAPRRPTCHSLLKLSVAVNICSCYPDCMARSELRQVTRDAIRTRITEEAERLFVEQGFETTTVDVIASRVGMSQRSFFRYFGSKEDVVLDNYDRLGQDLLDRFSACPSSEPDWVALRRAFDVVAEQYADSDRRQRGAAIQQIVELSPALLSGYLERLDRMQRQLAIALRGRIVARNPHATVDDVALRAVVGAAFACLQAVVSEASQAGSGADLGERLDAVMTIIKPCGLE</sequence>
<feature type="DNA-binding region" description="H-T-H motif" evidence="4">
    <location>
        <begin position="131"/>
        <end position="150"/>
    </location>
</feature>
<dbReference type="Gene3D" id="1.10.357.10">
    <property type="entry name" value="Tetracycline Repressor, domain 2"/>
    <property type="match status" value="1"/>
</dbReference>
<protein>
    <submittedName>
        <fullName evidence="6">TetR/AcrR family transcriptional regulator</fullName>
    </submittedName>
</protein>
<evidence type="ECO:0000313" key="7">
    <source>
        <dbReference type="Proteomes" id="UP001601992"/>
    </source>
</evidence>
<organism evidence="6 7">
    <name type="scientific">Nocardia jiangxiensis</name>
    <dbReference type="NCBI Taxonomy" id="282685"/>
    <lineage>
        <taxon>Bacteria</taxon>
        <taxon>Bacillati</taxon>
        <taxon>Actinomycetota</taxon>
        <taxon>Actinomycetes</taxon>
        <taxon>Mycobacteriales</taxon>
        <taxon>Nocardiaceae</taxon>
        <taxon>Nocardia</taxon>
    </lineage>
</organism>
<feature type="domain" description="HTH tetR-type" evidence="5">
    <location>
        <begin position="108"/>
        <end position="168"/>
    </location>
</feature>
<dbReference type="PANTHER" id="PTHR30055">
    <property type="entry name" value="HTH-TYPE TRANSCRIPTIONAL REGULATOR RUTR"/>
    <property type="match status" value="1"/>
</dbReference>
<keyword evidence="3" id="KW-0804">Transcription</keyword>
<proteinExistence type="predicted"/>
<evidence type="ECO:0000256" key="3">
    <source>
        <dbReference type="ARBA" id="ARBA00023163"/>
    </source>
</evidence>
<reference evidence="6 7" key="1">
    <citation type="submission" date="2024-10" db="EMBL/GenBank/DDBJ databases">
        <title>The Natural Products Discovery Center: Release of the First 8490 Sequenced Strains for Exploring Actinobacteria Biosynthetic Diversity.</title>
        <authorList>
            <person name="Kalkreuter E."/>
            <person name="Kautsar S.A."/>
            <person name="Yang D."/>
            <person name="Bader C.D."/>
            <person name="Teijaro C.N."/>
            <person name="Fluegel L."/>
            <person name="Davis C.M."/>
            <person name="Simpson J.R."/>
            <person name="Lauterbach L."/>
            <person name="Steele A.D."/>
            <person name="Gui C."/>
            <person name="Meng S."/>
            <person name="Li G."/>
            <person name="Viehrig K."/>
            <person name="Ye F."/>
            <person name="Su P."/>
            <person name="Kiefer A.F."/>
            <person name="Nichols A."/>
            <person name="Cepeda A.J."/>
            <person name="Yan W."/>
            <person name="Fan B."/>
            <person name="Jiang Y."/>
            <person name="Adhikari A."/>
            <person name="Zheng C.-J."/>
            <person name="Schuster L."/>
            <person name="Cowan T.M."/>
            <person name="Smanski M.J."/>
            <person name="Chevrette M.G."/>
            <person name="De Carvalho L.P.S."/>
            <person name="Shen B."/>
        </authorList>
    </citation>
    <scope>NUCLEOTIDE SEQUENCE [LARGE SCALE GENOMIC DNA]</scope>
    <source>
        <strain evidence="6 7">NPDC002593</strain>
    </source>
</reference>
<dbReference type="InterPro" id="IPR050109">
    <property type="entry name" value="HTH-type_TetR-like_transc_reg"/>
</dbReference>
<accession>A0ABW6RYN4</accession>
<dbReference type="InterPro" id="IPR001647">
    <property type="entry name" value="HTH_TetR"/>
</dbReference>
<keyword evidence="1" id="KW-0805">Transcription regulation</keyword>
<keyword evidence="2 4" id="KW-0238">DNA-binding</keyword>
<dbReference type="PROSITE" id="PS50977">
    <property type="entry name" value="HTH_TETR_2"/>
    <property type="match status" value="1"/>
</dbReference>
<dbReference type="InterPro" id="IPR009057">
    <property type="entry name" value="Homeodomain-like_sf"/>
</dbReference>
<dbReference type="PRINTS" id="PR00455">
    <property type="entry name" value="HTHTETR"/>
</dbReference>
<dbReference type="PANTHER" id="PTHR30055:SF238">
    <property type="entry name" value="MYCOFACTOCIN BIOSYNTHESIS TRANSCRIPTIONAL REGULATOR MFTR-RELATED"/>
    <property type="match status" value="1"/>
</dbReference>
<dbReference type="SUPFAM" id="SSF46689">
    <property type="entry name" value="Homeodomain-like"/>
    <property type="match status" value="1"/>
</dbReference>
<dbReference type="RefSeq" id="WP_387403873.1">
    <property type="nucleotide sequence ID" value="NZ_JBIAQY010000004.1"/>
</dbReference>
<evidence type="ECO:0000256" key="4">
    <source>
        <dbReference type="PROSITE-ProRule" id="PRU00335"/>
    </source>
</evidence>
<dbReference type="Pfam" id="PF00440">
    <property type="entry name" value="TetR_N"/>
    <property type="match status" value="1"/>
</dbReference>
<dbReference type="Proteomes" id="UP001601992">
    <property type="component" value="Unassembled WGS sequence"/>
</dbReference>
<name>A0ABW6RYN4_9NOCA</name>
<gene>
    <name evidence="6" type="ORF">ACFYXQ_15270</name>
</gene>
<evidence type="ECO:0000259" key="5">
    <source>
        <dbReference type="PROSITE" id="PS50977"/>
    </source>
</evidence>
<keyword evidence="7" id="KW-1185">Reference proteome</keyword>
<evidence type="ECO:0000313" key="6">
    <source>
        <dbReference type="EMBL" id="MFF3569132.1"/>
    </source>
</evidence>
<evidence type="ECO:0000256" key="2">
    <source>
        <dbReference type="ARBA" id="ARBA00023125"/>
    </source>
</evidence>
<comment type="caution">
    <text evidence="6">The sequence shown here is derived from an EMBL/GenBank/DDBJ whole genome shotgun (WGS) entry which is preliminary data.</text>
</comment>
<dbReference type="Gene3D" id="1.10.10.60">
    <property type="entry name" value="Homeodomain-like"/>
    <property type="match status" value="1"/>
</dbReference>
<dbReference type="EMBL" id="JBIAQY010000004">
    <property type="protein sequence ID" value="MFF3569132.1"/>
    <property type="molecule type" value="Genomic_DNA"/>
</dbReference>
<evidence type="ECO:0000256" key="1">
    <source>
        <dbReference type="ARBA" id="ARBA00023015"/>
    </source>
</evidence>